<dbReference type="GO" id="GO:0003677">
    <property type="term" value="F:DNA binding"/>
    <property type="evidence" value="ECO:0007669"/>
    <property type="project" value="UniProtKB-KW"/>
</dbReference>
<evidence type="ECO:0000259" key="8">
    <source>
        <dbReference type="Pfam" id="PF07669"/>
    </source>
</evidence>
<evidence type="ECO:0000313" key="9">
    <source>
        <dbReference type="EMBL" id="OYD15920.1"/>
    </source>
</evidence>
<dbReference type="AlphaFoldDB" id="A0A235BTY7"/>
<dbReference type="PRINTS" id="PR00507">
    <property type="entry name" value="N12N6MTFRASE"/>
</dbReference>
<dbReference type="InterPro" id="IPR007409">
    <property type="entry name" value="Restrct_endonuc_type1_HsdR_N"/>
</dbReference>
<sequence length="897" mass="105219">MDKKIKAKEKIKELAKRFEENISQYKRADYDEANTRADFIDPFFETMGWDVANKQGYAEQYREVVREAKVIIAGKHKAPDYSFRIGGIRKFFVEAKKPFIVLKSEVSPAYQLRRYAYTAKLPLSILTDFEEFSVYDTRIKPTPKDSASCARIFYCGYKDYLKNFDFIYDTFSKEGILRGSFDRYIESTKNKRGTSEVDKEFLKLIDRWREKLAKNIALRNKSLTLYELNFAVQKIVDRIIFLRIAEDRQIEDYGKLQILLNGTNTYRRLMQIFLHSDRKYNSGLFDFEKDGITQSLSVDDKVIKEILKSVYYPESPYEFSVLDVEILGNIYEQFLGKTIRLTPAHQVKVEEKPEVKKAGGVYYTPKYIVDYIVKNTVGETIKGKTPKQIDKLKLLDPACGSGSFLLGAYQYLLNYYLDRYSKGENCKKALKKGQIIQIEKDSFQLTIAEKQRILLNNIFGVDIDTQAVEVSKLSLLLKLLEGETEESTRQLFRYTQMKLLPDLSNNIKCGNSLIGTDFYKQTSLLKDDEIRRINVFDWKTAFPDIFQNGGFDVVIGNPPYVKEYTNRQPFEDVRKTKIAKYYEGKMDVWYIFACRAIDLLKNRGYHSFIATNNWITSSGASILRNKILKETKIIKFVDFADFRVFENASIQTMVYVLRKERPGKSYKVKYTKVVNKKVPLIELTERLNYKVSRQKKLSSPDYEWFNALVDPKELKDKTFTFFEEKNAEILNKIEKSLNYKLKEKDVAQGIVSPQDFVIEKHLSKLKNRNIKKGDGIFVLRTDEVKNLGLNPNEIIIIKPYYTTEQLYRFWGDENNTLWIIYSDINVRKNINNYPHIKSHLDKFKEVITSDFKPYGLHRAREQKFFEGEKIISLRKTKEPHFTYTNFFCYVSQTYFII</sequence>
<evidence type="ECO:0000313" key="10">
    <source>
        <dbReference type="Proteomes" id="UP000215215"/>
    </source>
</evidence>
<dbReference type="GO" id="GO:0005524">
    <property type="term" value="F:ATP binding"/>
    <property type="evidence" value="ECO:0007669"/>
    <property type="project" value="UniProtKB-KW"/>
</dbReference>
<gene>
    <name evidence="9" type="ORF">CH333_04730</name>
</gene>
<dbReference type="Gene3D" id="3.90.1570.30">
    <property type="match status" value="1"/>
</dbReference>
<dbReference type="GO" id="GO:0009307">
    <property type="term" value="P:DNA restriction-modification system"/>
    <property type="evidence" value="ECO:0007669"/>
    <property type="project" value="UniProtKB-KW"/>
</dbReference>
<dbReference type="EMBL" id="NOZQ01000097">
    <property type="protein sequence ID" value="OYD15920.1"/>
    <property type="molecule type" value="Genomic_DNA"/>
</dbReference>
<comment type="caution">
    <text evidence="9">The sequence shown here is derived from an EMBL/GenBank/DDBJ whole genome shotgun (WGS) entry which is preliminary data.</text>
</comment>
<dbReference type="PANTHER" id="PTHR33841">
    <property type="entry name" value="DNA METHYLTRANSFERASE YEEA-RELATED"/>
    <property type="match status" value="1"/>
</dbReference>
<evidence type="ECO:0000256" key="1">
    <source>
        <dbReference type="ARBA" id="ARBA00011900"/>
    </source>
</evidence>
<dbReference type="InterPro" id="IPR029063">
    <property type="entry name" value="SAM-dependent_MTases_sf"/>
</dbReference>
<dbReference type="PROSITE" id="PS00092">
    <property type="entry name" value="N6_MTASE"/>
    <property type="match status" value="1"/>
</dbReference>
<dbReference type="PANTHER" id="PTHR33841:SF1">
    <property type="entry name" value="DNA METHYLTRANSFERASE A"/>
    <property type="match status" value="1"/>
</dbReference>
<evidence type="ECO:0000259" key="7">
    <source>
        <dbReference type="Pfam" id="PF04313"/>
    </source>
</evidence>
<dbReference type="GO" id="GO:0032259">
    <property type="term" value="P:methylation"/>
    <property type="evidence" value="ECO:0007669"/>
    <property type="project" value="UniProtKB-KW"/>
</dbReference>
<dbReference type="InterPro" id="IPR011639">
    <property type="entry name" value="MethylTrfase_TaqI-like_dom"/>
</dbReference>
<comment type="catalytic activity">
    <reaction evidence="5">
        <text>a 2'-deoxyadenosine in DNA + S-adenosyl-L-methionine = an N(6)-methyl-2'-deoxyadenosine in DNA + S-adenosyl-L-homocysteine + H(+)</text>
        <dbReference type="Rhea" id="RHEA:15197"/>
        <dbReference type="Rhea" id="RHEA-COMP:12418"/>
        <dbReference type="Rhea" id="RHEA-COMP:12419"/>
        <dbReference type="ChEBI" id="CHEBI:15378"/>
        <dbReference type="ChEBI" id="CHEBI:57856"/>
        <dbReference type="ChEBI" id="CHEBI:59789"/>
        <dbReference type="ChEBI" id="CHEBI:90615"/>
        <dbReference type="ChEBI" id="CHEBI:90616"/>
        <dbReference type="EC" id="2.1.1.72"/>
    </reaction>
</comment>
<organism evidence="9 10">
    <name type="scientific">candidate division WOR-3 bacterium JGI_Cruoil_03_44_89</name>
    <dbReference type="NCBI Taxonomy" id="1973748"/>
    <lineage>
        <taxon>Bacteria</taxon>
        <taxon>Bacteria division WOR-3</taxon>
    </lineage>
</organism>
<dbReference type="SUPFAM" id="SSF53335">
    <property type="entry name" value="S-adenosyl-L-methionine-dependent methyltransferases"/>
    <property type="match status" value="1"/>
</dbReference>
<dbReference type="GO" id="GO:0009007">
    <property type="term" value="F:site-specific DNA-methyltransferase (adenine-specific) activity"/>
    <property type="evidence" value="ECO:0007669"/>
    <property type="project" value="UniProtKB-EC"/>
</dbReference>
<evidence type="ECO:0000256" key="3">
    <source>
        <dbReference type="ARBA" id="ARBA00022679"/>
    </source>
</evidence>
<evidence type="ECO:0000256" key="2">
    <source>
        <dbReference type="ARBA" id="ARBA00022603"/>
    </source>
</evidence>
<dbReference type="Pfam" id="PF07669">
    <property type="entry name" value="Eco57I"/>
    <property type="match status" value="1"/>
</dbReference>
<keyword evidence="2 9" id="KW-0489">Methyltransferase</keyword>
<dbReference type="EC" id="2.1.1.72" evidence="1"/>
<keyword evidence="4" id="KW-0949">S-adenosyl-L-methionine</keyword>
<feature type="domain" description="Restriction endonuclease type I HsdR N-terminal" evidence="7">
    <location>
        <begin position="30"/>
        <end position="138"/>
    </location>
</feature>
<keyword evidence="6" id="KW-0175">Coiled coil</keyword>
<dbReference type="Pfam" id="PF04313">
    <property type="entry name" value="HSDR_N"/>
    <property type="match status" value="1"/>
</dbReference>
<evidence type="ECO:0000256" key="4">
    <source>
        <dbReference type="ARBA" id="ARBA00022691"/>
    </source>
</evidence>
<proteinExistence type="predicted"/>
<dbReference type="Gene3D" id="3.40.50.150">
    <property type="entry name" value="Vaccinia Virus protein VP39"/>
    <property type="match status" value="1"/>
</dbReference>
<feature type="coiled-coil region" evidence="6">
    <location>
        <begin position="1"/>
        <end position="28"/>
    </location>
</feature>
<feature type="non-terminal residue" evidence="9">
    <location>
        <position position="897"/>
    </location>
</feature>
<evidence type="ECO:0000256" key="5">
    <source>
        <dbReference type="ARBA" id="ARBA00047942"/>
    </source>
</evidence>
<dbReference type="Proteomes" id="UP000215215">
    <property type="component" value="Unassembled WGS sequence"/>
</dbReference>
<evidence type="ECO:0000256" key="6">
    <source>
        <dbReference type="SAM" id="Coils"/>
    </source>
</evidence>
<feature type="domain" description="Type II methyltransferase M.TaqI-like" evidence="8">
    <location>
        <begin position="456"/>
        <end position="645"/>
    </location>
</feature>
<dbReference type="GO" id="GO:0009035">
    <property type="term" value="F:type I site-specific deoxyribonuclease activity"/>
    <property type="evidence" value="ECO:0007669"/>
    <property type="project" value="UniProtKB-EC"/>
</dbReference>
<accession>A0A235BTY7</accession>
<reference evidence="9 10" key="1">
    <citation type="submission" date="2017-07" db="EMBL/GenBank/DDBJ databases">
        <title>Recovery of genomes from metagenomes via a dereplication, aggregation, and scoring strategy.</title>
        <authorList>
            <person name="Sieber C.M."/>
            <person name="Probst A.J."/>
            <person name="Sharrar A."/>
            <person name="Thomas B.C."/>
            <person name="Hess M."/>
            <person name="Tringe S.G."/>
            <person name="Banfield J.F."/>
        </authorList>
    </citation>
    <scope>NUCLEOTIDE SEQUENCE [LARGE SCALE GENOMIC DNA]</scope>
    <source>
        <strain evidence="9">JGI_Cruoil_03_44_89</strain>
    </source>
</reference>
<keyword evidence="3 9" id="KW-0808">Transferase</keyword>
<protein>
    <recommendedName>
        <fullName evidence="1">site-specific DNA-methyltransferase (adenine-specific)</fullName>
        <ecNumber evidence="1">2.1.1.72</ecNumber>
    </recommendedName>
</protein>
<dbReference type="InterPro" id="IPR002052">
    <property type="entry name" value="DNA_methylase_N6_adenine_CS"/>
</dbReference>
<dbReference type="InterPro" id="IPR050953">
    <property type="entry name" value="N4_N6_ade-DNA_methylase"/>
</dbReference>
<name>A0A235BTY7_UNCW3</name>